<feature type="coiled-coil region" evidence="5">
    <location>
        <begin position="260"/>
        <end position="294"/>
    </location>
</feature>
<evidence type="ECO:0000259" key="6">
    <source>
        <dbReference type="Pfam" id="PF01385"/>
    </source>
</evidence>
<organism evidence="8 9">
    <name type="scientific">Desulfurobacterium thermolithotrophum (strain DSM 11699 / BSA)</name>
    <dbReference type="NCBI Taxonomy" id="868864"/>
    <lineage>
        <taxon>Bacteria</taxon>
        <taxon>Pseudomonadati</taxon>
        <taxon>Aquificota</taxon>
        <taxon>Aquificia</taxon>
        <taxon>Desulfurobacteriales</taxon>
        <taxon>Desulfurobacteriaceae</taxon>
        <taxon>Desulfurobacterium</taxon>
    </lineage>
</organism>
<feature type="domain" description="Cas12f1-like TNB" evidence="7">
    <location>
        <begin position="366"/>
        <end position="463"/>
    </location>
</feature>
<dbReference type="Pfam" id="PF07282">
    <property type="entry name" value="Cas12f1-like_TNB"/>
    <property type="match status" value="1"/>
</dbReference>
<dbReference type="KEGG" id="dte:Dester_0342"/>
<feature type="domain" description="Probable transposase IS891/IS1136/IS1341" evidence="6">
    <location>
        <begin position="210"/>
        <end position="342"/>
    </location>
</feature>
<evidence type="ECO:0000256" key="1">
    <source>
        <dbReference type="ARBA" id="ARBA00008761"/>
    </source>
</evidence>
<dbReference type="Proteomes" id="UP000007102">
    <property type="component" value="Chromosome"/>
</dbReference>
<proteinExistence type="inferred from homology"/>
<evidence type="ECO:0000313" key="9">
    <source>
        <dbReference type="Proteomes" id="UP000007102"/>
    </source>
</evidence>
<evidence type="ECO:0000256" key="3">
    <source>
        <dbReference type="ARBA" id="ARBA00023125"/>
    </source>
</evidence>
<keyword evidence="9" id="KW-1185">Reference proteome</keyword>
<dbReference type="EMBL" id="CP002543">
    <property type="protein sequence ID" value="ADY72998.1"/>
    <property type="molecule type" value="Genomic_DNA"/>
</dbReference>
<keyword evidence="2" id="KW-0815">Transposition</keyword>
<keyword evidence="3" id="KW-0238">DNA-binding</keyword>
<dbReference type="GO" id="GO:0032196">
    <property type="term" value="P:transposition"/>
    <property type="evidence" value="ECO:0007669"/>
    <property type="project" value="UniProtKB-KW"/>
</dbReference>
<feature type="coiled-coil region" evidence="5">
    <location>
        <begin position="413"/>
        <end position="443"/>
    </location>
</feature>
<dbReference type="eggNOG" id="COG0675">
    <property type="taxonomic scope" value="Bacteria"/>
</dbReference>
<evidence type="ECO:0000313" key="8">
    <source>
        <dbReference type="EMBL" id="ADY72998.1"/>
    </source>
</evidence>
<evidence type="ECO:0000256" key="2">
    <source>
        <dbReference type="ARBA" id="ARBA00022578"/>
    </source>
</evidence>
<dbReference type="GO" id="GO:0006310">
    <property type="term" value="P:DNA recombination"/>
    <property type="evidence" value="ECO:0007669"/>
    <property type="project" value="UniProtKB-KW"/>
</dbReference>
<reference evidence="9" key="2">
    <citation type="submission" date="2011-02" db="EMBL/GenBank/DDBJ databases">
        <title>The complete genome of Desulfurobacterium thermolithotrophum DSM 11699.</title>
        <authorList>
            <consortium name="US DOE Joint Genome Institute (JGI-PGF)"/>
            <person name="Lucas S."/>
            <person name="Copeland A."/>
            <person name="Lapidus A."/>
            <person name="Bruce D."/>
            <person name="Goodwin L."/>
            <person name="Pitluck S."/>
            <person name="Kyrpides N."/>
            <person name="Mavromatis K."/>
            <person name="Pagani I."/>
            <person name="Ivanova N."/>
            <person name="Mikhailova N."/>
            <person name="Daligault H."/>
            <person name="Detter J.C."/>
            <person name="Tapia R."/>
            <person name="Han C."/>
            <person name="Land M."/>
            <person name="Hauser L."/>
            <person name="Markowitz V."/>
            <person name="Cheng J.-F."/>
            <person name="Hugenholtz P."/>
            <person name="Woyke T."/>
            <person name="Wu D."/>
            <person name="Spring S."/>
            <person name="Brambilla E."/>
            <person name="Klenk H.-P."/>
            <person name="Eisen J.A."/>
        </authorList>
    </citation>
    <scope>NUCLEOTIDE SEQUENCE [LARGE SCALE GENOMIC DNA]</scope>
    <source>
        <strain evidence="9">DSM 11699 / BSA</strain>
    </source>
</reference>
<evidence type="ECO:0000256" key="4">
    <source>
        <dbReference type="ARBA" id="ARBA00023172"/>
    </source>
</evidence>
<dbReference type="OrthoDB" id="9147at2"/>
<name>F0S255_DESTD</name>
<keyword evidence="4" id="KW-0233">DNA recombination</keyword>
<dbReference type="NCBIfam" id="TIGR01766">
    <property type="entry name" value="IS200/IS605 family accessory protein TnpB-like domain"/>
    <property type="match status" value="1"/>
</dbReference>
<dbReference type="GO" id="GO:0003677">
    <property type="term" value="F:DNA binding"/>
    <property type="evidence" value="ECO:0007669"/>
    <property type="project" value="UniProtKB-KW"/>
</dbReference>
<dbReference type="NCBIfam" id="NF040570">
    <property type="entry name" value="guided_TnpB"/>
    <property type="match status" value="1"/>
</dbReference>
<dbReference type="InterPro" id="IPR010095">
    <property type="entry name" value="Cas12f1-like_TNB"/>
</dbReference>
<reference evidence="8 9" key="1">
    <citation type="journal article" date="2011" name="Stand. Genomic Sci.">
        <title>Complete genome sequence of the thermophilic sulfur-reducer Desulfurobacterium thermolithotrophum type strain (BSA(T)) from a deep-sea hydrothermal vent.</title>
        <authorList>
            <person name="Goker M."/>
            <person name="Daligault H."/>
            <person name="Mwirichia R."/>
            <person name="Lapidus A."/>
            <person name="Lucas S."/>
            <person name="Deshpande S."/>
            <person name="Pagani I."/>
            <person name="Tapia R."/>
            <person name="Cheng J.F."/>
            <person name="Goodwin L."/>
            <person name="Pitluck S."/>
            <person name="Liolios K."/>
            <person name="Ivanova N."/>
            <person name="Mavromatis K."/>
            <person name="Mikhailova N."/>
            <person name="Pati A."/>
            <person name="Chen A."/>
            <person name="Palaniappan K."/>
            <person name="Han C."/>
            <person name="Land M."/>
            <person name="Hauser L."/>
            <person name="Pan C."/>
            <person name="Brambilla E.M."/>
            <person name="Rohde M."/>
            <person name="Spring S."/>
            <person name="Sikorski J."/>
            <person name="Wirth R."/>
            <person name="Detter J.C."/>
            <person name="Woyke T."/>
            <person name="Bristow J."/>
            <person name="Eisen J.A."/>
            <person name="Markowitz V."/>
            <person name="Hugenholtz P."/>
            <person name="Kyrpides N.C."/>
            <person name="Klenk H.P."/>
        </authorList>
    </citation>
    <scope>NUCLEOTIDE SEQUENCE [LARGE SCALE GENOMIC DNA]</scope>
    <source>
        <strain evidence="9">DSM 11699 / BSA</strain>
    </source>
</reference>
<dbReference type="HOGENOM" id="CLU_032903_16_4_0"/>
<dbReference type="STRING" id="868864.Dester_0342"/>
<protein>
    <submittedName>
        <fullName evidence="8">Transposase, IS605 OrfB family</fullName>
    </submittedName>
</protein>
<dbReference type="AlphaFoldDB" id="F0S255"/>
<dbReference type="InParanoid" id="F0S255"/>
<keyword evidence="5" id="KW-0175">Coiled coil</keyword>
<sequence length="530" mass="61402">MLSSRVLSIRISGKDRKEKVRKLLFDLAHFKNLWIILIRRYKELYGYYSTDQSILYGLIADKEYSSKKEGKLRKFKEVRENILKDEELTGLLKALKEQKRKVDNNYLLQQVIRSVVKSFNDYRKAYKEYQKNPKKFKGTPKPPKSKKLKFLMNFSVELNVNTFERLEDSILIKLRINSKEFLKVKLPKNFNFEIKSIRLKLFGTDVYADVVYKVETLELRTTGEYTAGIDLGLNNLIALVSTNPNLESLIVSGKEIKAFNQWFNKEKAKLQSEIDTIRNKLSQIEEEEETQNLKQLLTEKLIILKELSAYRKRRIDNDFHKISRKVVDILKATDHKKLYIGKGATESKDGINIGKKNNQHFVSVPFRRLIGLIKYKAEEVGIKALEVEEAFTSKTSPFADILEVRKIGKKYLKAKEKEDKTLLQELLNQLKSLRKAIRKFRGLLKDKVSGAFFNADLVGAYNILRVGENSLRLIEDLKLLFVKLCNPVKFRLIEFFYKVSCGTRKGAGSSSHNAGLSPFDYQSCGNLTTF</sequence>
<evidence type="ECO:0000259" key="7">
    <source>
        <dbReference type="Pfam" id="PF07282"/>
    </source>
</evidence>
<comment type="similarity">
    <text evidence="1">In the C-terminal section; belongs to the transposase 35 family.</text>
</comment>
<dbReference type="Pfam" id="PF01385">
    <property type="entry name" value="OrfB_IS605"/>
    <property type="match status" value="1"/>
</dbReference>
<dbReference type="InterPro" id="IPR001959">
    <property type="entry name" value="Transposase"/>
</dbReference>
<gene>
    <name evidence="8" type="ordered locus">Dester_0342</name>
</gene>
<evidence type="ECO:0000256" key="5">
    <source>
        <dbReference type="SAM" id="Coils"/>
    </source>
</evidence>
<accession>F0S255</accession>
<dbReference type="RefSeq" id="WP_013637956.1">
    <property type="nucleotide sequence ID" value="NC_015185.1"/>
</dbReference>